<dbReference type="PANTHER" id="PTHR42964">
    <property type="entry name" value="ENOYL-COA HYDRATASE"/>
    <property type="match status" value="1"/>
</dbReference>
<dbReference type="Gene3D" id="3.90.226.10">
    <property type="entry name" value="2-enoyl-CoA Hydratase, Chain A, domain 1"/>
    <property type="match status" value="1"/>
</dbReference>
<evidence type="ECO:0000256" key="2">
    <source>
        <dbReference type="RuleBase" id="RU003707"/>
    </source>
</evidence>
<evidence type="ECO:0000256" key="1">
    <source>
        <dbReference type="ARBA" id="ARBA00005254"/>
    </source>
</evidence>
<dbReference type="SUPFAM" id="SSF52096">
    <property type="entry name" value="ClpP/crotonase"/>
    <property type="match status" value="1"/>
</dbReference>
<dbReference type="PANTHER" id="PTHR42964:SF1">
    <property type="entry name" value="POLYKETIDE BIOSYNTHESIS ENOYL-COA HYDRATASE PKSH-RELATED"/>
    <property type="match status" value="1"/>
</dbReference>
<accession>A0ABU9E8M7</accession>
<dbReference type="PROSITE" id="PS00166">
    <property type="entry name" value="ENOYL_COA_HYDRATASE"/>
    <property type="match status" value="1"/>
</dbReference>
<dbReference type="Proteomes" id="UP001484239">
    <property type="component" value="Unassembled WGS sequence"/>
</dbReference>
<reference evidence="3 4" key="1">
    <citation type="submission" date="2024-02" db="EMBL/GenBank/DDBJ databases">
        <title>A novel Gemmatimonadota bacterium.</title>
        <authorList>
            <person name="Du Z.-J."/>
            <person name="Ye Y.-Q."/>
        </authorList>
    </citation>
    <scope>NUCLEOTIDE SEQUENCE [LARGE SCALE GENOMIC DNA]</scope>
    <source>
        <strain evidence="3 4">DH-20</strain>
    </source>
</reference>
<dbReference type="InterPro" id="IPR051683">
    <property type="entry name" value="Enoyl-CoA_Hydratase/Isomerase"/>
</dbReference>
<gene>
    <name evidence="3" type="ORF">WI372_08475</name>
</gene>
<comment type="similarity">
    <text evidence="1 2">Belongs to the enoyl-CoA hydratase/isomerase family.</text>
</comment>
<dbReference type="EMBL" id="JBBHLI010000004">
    <property type="protein sequence ID" value="MEK9501009.1"/>
    <property type="molecule type" value="Genomic_DNA"/>
</dbReference>
<organism evidence="3 4">
    <name type="scientific">Gaopeijia maritima</name>
    <dbReference type="NCBI Taxonomy" id="3119007"/>
    <lineage>
        <taxon>Bacteria</taxon>
        <taxon>Pseudomonadati</taxon>
        <taxon>Gemmatimonadota</taxon>
        <taxon>Longimicrobiia</taxon>
        <taxon>Gaopeijiales</taxon>
        <taxon>Gaopeijiaceae</taxon>
        <taxon>Gaopeijia</taxon>
    </lineage>
</organism>
<keyword evidence="4" id="KW-1185">Reference proteome</keyword>
<dbReference type="InterPro" id="IPR018376">
    <property type="entry name" value="Enoyl-CoA_hyd/isom_CS"/>
</dbReference>
<dbReference type="RefSeq" id="WP_405276977.1">
    <property type="nucleotide sequence ID" value="NZ_CP144380.1"/>
</dbReference>
<evidence type="ECO:0000313" key="3">
    <source>
        <dbReference type="EMBL" id="MEK9501009.1"/>
    </source>
</evidence>
<sequence length="258" mass="27425">MSEALRVSVADGVATLELNRPDKRNALNAELVAALSRAVSETATDPEVRVVCIRGAGPDFCSGADLAELEAIATKGPMDSVTDAQRLGDLLIALRQHPRPVVAVVHGKALAGGCGLATACDLVLARDDARFGYPEVHLGFVPAMVLSILRRKVGEARAFELVVRGRRITAEEAAEMGLINRVWPESDFEGASAEYLRDLAALPPSALELTKRLFYGVDGLSVPDGIRRGAEVNAVARLTEACKAGVRAFLDKVRSRGS</sequence>
<dbReference type="InterPro" id="IPR001753">
    <property type="entry name" value="Enoyl-CoA_hydra/iso"/>
</dbReference>
<name>A0ABU9E8M7_9BACT</name>
<evidence type="ECO:0000313" key="4">
    <source>
        <dbReference type="Proteomes" id="UP001484239"/>
    </source>
</evidence>
<comment type="caution">
    <text evidence="3">The sequence shown here is derived from an EMBL/GenBank/DDBJ whole genome shotgun (WGS) entry which is preliminary data.</text>
</comment>
<dbReference type="CDD" id="cd06558">
    <property type="entry name" value="crotonase-like"/>
    <property type="match status" value="1"/>
</dbReference>
<dbReference type="InterPro" id="IPR029045">
    <property type="entry name" value="ClpP/crotonase-like_dom_sf"/>
</dbReference>
<proteinExistence type="inferred from homology"/>
<protein>
    <submittedName>
        <fullName evidence="3">Enoyl-CoA hydratase/isomerase family protein</fullName>
    </submittedName>
</protein>
<dbReference type="Pfam" id="PF00378">
    <property type="entry name" value="ECH_1"/>
    <property type="match status" value="1"/>
</dbReference>